<dbReference type="RefSeq" id="WP_059152650.1">
    <property type="nucleotide sequence ID" value="NZ_KQ130456.1"/>
</dbReference>
<reference evidence="2 3" key="1">
    <citation type="journal article" date="2015" name="G3 (Bethesda)">
        <title>Insights into Ongoing Evolution of the Hexachlorocyclohexane Catabolic Pathway from Comparative Genomics of Ten Sphingomonadaceae Strains.</title>
        <authorList>
            <person name="Pearce S.L."/>
            <person name="Oakeshott J.G."/>
            <person name="Pandey G."/>
        </authorList>
    </citation>
    <scope>NUCLEOTIDE SEQUENCE [LARGE SCALE GENOMIC DNA]</scope>
    <source>
        <strain evidence="2 3">LL02</strain>
    </source>
</reference>
<name>A0A0J7XPC4_9SPHN</name>
<comment type="caution">
    <text evidence="2">The sequence shown here is derived from an EMBL/GenBank/DDBJ whole genome shotgun (WGS) entry which is preliminary data.</text>
</comment>
<feature type="signal peptide" evidence="1">
    <location>
        <begin position="1"/>
        <end position="22"/>
    </location>
</feature>
<accession>A0A0J7XPC4</accession>
<protein>
    <submittedName>
        <fullName evidence="2">Uncharacterized protein</fullName>
    </submittedName>
</protein>
<evidence type="ECO:0000256" key="1">
    <source>
        <dbReference type="SAM" id="SignalP"/>
    </source>
</evidence>
<organism evidence="2 3">
    <name type="scientific">Novosphingobium barchaimii LL02</name>
    <dbReference type="NCBI Taxonomy" id="1114963"/>
    <lineage>
        <taxon>Bacteria</taxon>
        <taxon>Pseudomonadati</taxon>
        <taxon>Pseudomonadota</taxon>
        <taxon>Alphaproteobacteria</taxon>
        <taxon>Sphingomonadales</taxon>
        <taxon>Sphingomonadaceae</taxon>
        <taxon>Novosphingobium</taxon>
    </lineage>
</organism>
<evidence type="ECO:0000313" key="2">
    <source>
        <dbReference type="EMBL" id="KMS52928.1"/>
    </source>
</evidence>
<proteinExistence type="predicted"/>
<evidence type="ECO:0000313" key="3">
    <source>
        <dbReference type="Proteomes" id="UP000052268"/>
    </source>
</evidence>
<keyword evidence="3" id="KW-1185">Reference proteome</keyword>
<keyword evidence="1" id="KW-0732">Signal</keyword>
<gene>
    <name evidence="2" type="ORF">V474_23690</name>
</gene>
<sequence>MKTTSVTLLAALAFGVFAPTLAAAQPAGHAAHTAETRAVQNKAAVKTTRAKAQKKVTCRYQMQKGRKVRVCR</sequence>
<dbReference type="Proteomes" id="UP000052268">
    <property type="component" value="Unassembled WGS sequence"/>
</dbReference>
<dbReference type="EMBL" id="JACU01000008">
    <property type="protein sequence ID" value="KMS52928.1"/>
    <property type="molecule type" value="Genomic_DNA"/>
</dbReference>
<feature type="chain" id="PRO_5005291494" evidence="1">
    <location>
        <begin position="23"/>
        <end position="72"/>
    </location>
</feature>
<dbReference type="AlphaFoldDB" id="A0A0J7XPC4"/>
<dbReference type="PATRIC" id="fig|1114963.3.peg.3585"/>